<feature type="region of interest" description="Disordered" evidence="1">
    <location>
        <begin position="80"/>
        <end position="137"/>
    </location>
</feature>
<keyword evidence="3" id="KW-1185">Reference proteome</keyword>
<accession>A0A061IW99</accession>
<proteinExistence type="predicted"/>
<protein>
    <submittedName>
        <fullName evidence="2">Uncharacterized protein</fullName>
    </submittedName>
</protein>
<evidence type="ECO:0000256" key="1">
    <source>
        <dbReference type="SAM" id="MobiDB-lite"/>
    </source>
</evidence>
<dbReference type="AlphaFoldDB" id="A0A061IW99"/>
<dbReference type="OrthoDB" id="241557at2759"/>
<evidence type="ECO:0000313" key="3">
    <source>
        <dbReference type="Proteomes" id="UP000031737"/>
    </source>
</evidence>
<sequence length="410" mass="44204">MQGALVCRSSSGGKCVGDVLDVIIDKAGVCGSGDREKRHTRGKVEGGTCRKHRNRPPEGITAAVVRGLNPFFVSLRPEMTKLRKQQQQQQQRGAGDAHVKEVTRTRGNAPKKEKRRAPKHAAAGCGSNQKLQTPVTTETMQSCVSSVAAALGTSSANSPPPSHARRLTARKLRSLSKGATKATALFKFFKTLSLEGQSRLVKSRRRRCCRSVGTGQKSDEVEACLNAALWTALASVLQQRRRYKKQWHALWEAGSDGHCDAQQRQLLRAFPLFGLLVVVERRRWKRSAGASSCSAIPEVVSSALGVVMHESSAFVGVALLQGERELSALSHSPLRGEGLGGPAAEHASEGDEAPPMGRILRVPKMFPGGTGTAAELRFPLDATYCTVARVAPQEVGDGVTAFRLLVDRYL</sequence>
<feature type="compositionally biased region" description="Polar residues" evidence="1">
    <location>
        <begin position="126"/>
        <end position="137"/>
    </location>
</feature>
<comment type="caution">
    <text evidence="2">The sequence shown here is derived from an EMBL/GenBank/DDBJ whole genome shotgun (WGS) entry which is preliminary data.</text>
</comment>
<name>A0A061IW99_TRYRA</name>
<feature type="compositionally biased region" description="Basic and acidic residues" evidence="1">
    <location>
        <begin position="95"/>
        <end position="104"/>
    </location>
</feature>
<reference evidence="2 3" key="1">
    <citation type="submission" date="2013-07" db="EMBL/GenBank/DDBJ databases">
        <authorList>
            <person name="Stoco P.H."/>
            <person name="Wagner G."/>
            <person name="Gerber A."/>
            <person name="Zaha A."/>
            <person name="Thompson C."/>
            <person name="Bartholomeu D.C."/>
            <person name="Luckemeyer D.D."/>
            <person name="Bahia D."/>
            <person name="Loreto E."/>
            <person name="Prestes E.B."/>
            <person name="Lima F.M."/>
            <person name="Rodrigues-Luiz G."/>
            <person name="Vallejo G.A."/>
            <person name="Filho J.F."/>
            <person name="Monteiro K.M."/>
            <person name="Tyler K.M."/>
            <person name="de Almeida L.G."/>
            <person name="Ortiz M.F."/>
            <person name="Siervo M.A."/>
            <person name="de Moraes M.H."/>
            <person name="Cunha O.L."/>
            <person name="Mendonca-Neto R."/>
            <person name="Silva R."/>
            <person name="Teixeira S.M."/>
            <person name="Murta S.M."/>
            <person name="Sincero T.C."/>
            <person name="Mendes T.A."/>
            <person name="Urmenyi T.P."/>
            <person name="Silva V.G."/>
            <person name="da Rocha W.D."/>
            <person name="Andersson B."/>
            <person name="Romanha A.J."/>
            <person name="Steindel M."/>
            <person name="de Vasconcelos A.T."/>
            <person name="Grisard E.C."/>
        </authorList>
    </citation>
    <scope>NUCLEOTIDE SEQUENCE [LARGE SCALE GENOMIC DNA]</scope>
    <source>
        <strain evidence="2 3">SC58</strain>
    </source>
</reference>
<evidence type="ECO:0000313" key="2">
    <source>
        <dbReference type="EMBL" id="ESL07423.1"/>
    </source>
</evidence>
<dbReference type="VEuPathDB" id="TriTrypDB:TRSC58_04887"/>
<feature type="region of interest" description="Disordered" evidence="1">
    <location>
        <begin position="337"/>
        <end position="356"/>
    </location>
</feature>
<dbReference type="EMBL" id="AUPL01004887">
    <property type="protein sequence ID" value="ESL07423.1"/>
    <property type="molecule type" value="Genomic_DNA"/>
</dbReference>
<gene>
    <name evidence="2" type="ORF">TRSC58_04887</name>
</gene>
<organism evidence="2 3">
    <name type="scientific">Trypanosoma rangeli SC58</name>
    <dbReference type="NCBI Taxonomy" id="429131"/>
    <lineage>
        <taxon>Eukaryota</taxon>
        <taxon>Discoba</taxon>
        <taxon>Euglenozoa</taxon>
        <taxon>Kinetoplastea</taxon>
        <taxon>Metakinetoplastina</taxon>
        <taxon>Trypanosomatida</taxon>
        <taxon>Trypanosomatidae</taxon>
        <taxon>Trypanosoma</taxon>
        <taxon>Herpetosoma</taxon>
    </lineage>
</organism>
<dbReference type="Proteomes" id="UP000031737">
    <property type="component" value="Unassembled WGS sequence"/>
</dbReference>